<protein>
    <recommendedName>
        <fullName evidence="4">Methylamine utilization protein MauE</fullName>
    </recommendedName>
</protein>
<dbReference type="SUPFAM" id="SSF52833">
    <property type="entry name" value="Thioredoxin-like"/>
    <property type="match status" value="1"/>
</dbReference>
<evidence type="ECO:0000313" key="11">
    <source>
        <dbReference type="EMBL" id="AXA34750.1"/>
    </source>
</evidence>
<gene>
    <name evidence="11" type="ORF">CDH04_06615</name>
    <name evidence="12" type="ORF">FZC43_06615</name>
</gene>
<dbReference type="EMBL" id="CP043424">
    <property type="protein sequence ID" value="QIW12340.1"/>
    <property type="molecule type" value="Genomic_DNA"/>
</dbReference>
<dbReference type="Pfam" id="PF07291">
    <property type="entry name" value="MauE"/>
    <property type="match status" value="1"/>
</dbReference>
<keyword evidence="5 8" id="KW-0812">Transmembrane</keyword>
<dbReference type="InterPro" id="IPR014025">
    <property type="entry name" value="Glutaredoxin_subgr"/>
</dbReference>
<evidence type="ECO:0000259" key="9">
    <source>
        <dbReference type="Pfam" id="PF00462"/>
    </source>
</evidence>
<dbReference type="InterPro" id="IPR002109">
    <property type="entry name" value="Glutaredoxin"/>
</dbReference>
<dbReference type="PROSITE" id="PS51354">
    <property type="entry name" value="GLUTAREDOXIN_2"/>
    <property type="match status" value="1"/>
</dbReference>
<evidence type="ECO:0000313" key="12">
    <source>
        <dbReference type="EMBL" id="QIW12340.1"/>
    </source>
</evidence>
<dbReference type="Proteomes" id="UP000251120">
    <property type="component" value="Chromosome"/>
</dbReference>
<keyword evidence="7 8" id="KW-0472">Membrane</keyword>
<evidence type="ECO:0000256" key="3">
    <source>
        <dbReference type="ARBA" id="ARBA00004856"/>
    </source>
</evidence>
<evidence type="ECO:0000256" key="7">
    <source>
        <dbReference type="ARBA" id="ARBA00023136"/>
    </source>
</evidence>
<dbReference type="InterPro" id="IPR009908">
    <property type="entry name" value="Methylamine_util_MauE"/>
</dbReference>
<keyword evidence="14" id="KW-1185">Reference proteome</keyword>
<reference evidence="12 14" key="2">
    <citation type="submission" date="2019-08" db="EMBL/GenBank/DDBJ databases">
        <title>Complete genome sequences of Francisella adeliensis (FSC1325 and FSC1326).</title>
        <authorList>
            <person name="Ohrman C."/>
            <person name="Uneklint I."/>
            <person name="Vallesi A."/>
            <person name="Karlsson L."/>
            <person name="Sjodin A."/>
        </authorList>
    </citation>
    <scope>NUCLEOTIDE SEQUENCE [LARGE SCALE GENOMIC DNA]</scope>
    <source>
        <strain evidence="12 14">FSC1325</strain>
    </source>
</reference>
<name>A0A2Z4Y0Y0_9GAMM</name>
<evidence type="ECO:0000256" key="1">
    <source>
        <dbReference type="ARBA" id="ARBA00003475"/>
    </source>
</evidence>
<accession>A0A2Z4Y0Y0</accession>
<dbReference type="GO" id="GO:0030416">
    <property type="term" value="P:methylamine metabolic process"/>
    <property type="evidence" value="ECO:0007669"/>
    <property type="project" value="InterPro"/>
</dbReference>
<proteinExistence type="predicted"/>
<evidence type="ECO:0000313" key="13">
    <source>
        <dbReference type="Proteomes" id="UP000251120"/>
    </source>
</evidence>
<evidence type="ECO:0000256" key="2">
    <source>
        <dbReference type="ARBA" id="ARBA00004141"/>
    </source>
</evidence>
<feature type="transmembrane region" description="Helical" evidence="8">
    <location>
        <begin position="178"/>
        <end position="205"/>
    </location>
</feature>
<feature type="domain" description="Methylamine utilisation protein MauE" evidence="10">
    <location>
        <begin position="122"/>
        <end position="248"/>
    </location>
</feature>
<dbReference type="KEGG" id="fad:CDH04_06615"/>
<feature type="transmembrane region" description="Helical" evidence="8">
    <location>
        <begin position="94"/>
        <end position="114"/>
    </location>
</feature>
<evidence type="ECO:0000256" key="5">
    <source>
        <dbReference type="ARBA" id="ARBA00022692"/>
    </source>
</evidence>
<feature type="transmembrane region" description="Helical" evidence="8">
    <location>
        <begin position="226"/>
        <end position="248"/>
    </location>
</feature>
<evidence type="ECO:0000256" key="6">
    <source>
        <dbReference type="ARBA" id="ARBA00022989"/>
    </source>
</evidence>
<dbReference type="GO" id="GO:0016020">
    <property type="term" value="C:membrane"/>
    <property type="evidence" value="ECO:0007669"/>
    <property type="project" value="UniProtKB-SubCell"/>
</dbReference>
<dbReference type="PRINTS" id="PR00160">
    <property type="entry name" value="GLUTAREDOXIN"/>
</dbReference>
<evidence type="ECO:0000313" key="14">
    <source>
        <dbReference type="Proteomes" id="UP000681131"/>
    </source>
</evidence>
<comment type="function">
    <text evidence="1">May be specifically involved in the processing, transport, and/or maturation of the MADH beta-subunit.</text>
</comment>
<dbReference type="OrthoDB" id="9800621at2"/>
<dbReference type="Proteomes" id="UP000681131">
    <property type="component" value="Chromosome"/>
</dbReference>
<dbReference type="EMBL" id="CP021781">
    <property type="protein sequence ID" value="AXA34750.1"/>
    <property type="molecule type" value="Genomic_DNA"/>
</dbReference>
<reference evidence="11 13" key="1">
    <citation type="submission" date="2017-06" db="EMBL/GenBank/DDBJ databases">
        <title>Complete genome of Francisella adeliensis.</title>
        <authorList>
            <person name="Vallesi A."/>
            <person name="Sjodin A."/>
        </authorList>
    </citation>
    <scope>NUCLEOTIDE SEQUENCE [LARGE SCALE GENOMIC DNA]</scope>
    <source>
        <strain evidence="11 13">FDC440</strain>
    </source>
</reference>
<keyword evidence="6 8" id="KW-1133">Transmembrane helix</keyword>
<comment type="pathway">
    <text evidence="3">One-carbon metabolism; methylamine degradation.</text>
</comment>
<dbReference type="RefSeq" id="WP_112870921.1">
    <property type="nucleotide sequence ID" value="NZ_CP021781.1"/>
</dbReference>
<dbReference type="InterPro" id="IPR036249">
    <property type="entry name" value="Thioredoxin-like_sf"/>
</dbReference>
<evidence type="ECO:0000259" key="10">
    <source>
        <dbReference type="Pfam" id="PF07291"/>
    </source>
</evidence>
<feature type="domain" description="Glutaredoxin" evidence="9">
    <location>
        <begin position="18"/>
        <end position="74"/>
    </location>
</feature>
<comment type="subcellular location">
    <subcellularLocation>
        <location evidence="2">Membrane</location>
        <topology evidence="2">Multi-pass membrane protein</topology>
    </subcellularLocation>
</comment>
<sequence length="252" mass="28167">MGKNNKAISKKATIYRMVTDKNICPYGIKAKDLLKRNGYEVIDNHLKNREETDAFKEKYGVKTTPQTFIDNKMVGGYDDLLAFLGEDKPKKETIYTPVIAVFVIALLMAISTNYTFTDTVTIGSVIKLFMGFSISILAMLKLQDLNSFSMQFITYDLVAMRWVRYAYIYAFAEAFVGLGIIASIFTLVAATIAIIIGLIGAISVFKAVYLEKRELKCACVGGGSSVPLGFLSLTENIMMIIMGVWMFWNYFG</sequence>
<dbReference type="AlphaFoldDB" id="A0A2Z4Y0Y0"/>
<evidence type="ECO:0000256" key="8">
    <source>
        <dbReference type="SAM" id="Phobius"/>
    </source>
</evidence>
<dbReference type="Gene3D" id="3.40.30.10">
    <property type="entry name" value="Glutaredoxin"/>
    <property type="match status" value="1"/>
</dbReference>
<organism evidence="11 13">
    <name type="scientific">Francisella adeliensis</name>
    <dbReference type="NCBI Taxonomy" id="2007306"/>
    <lineage>
        <taxon>Bacteria</taxon>
        <taxon>Pseudomonadati</taxon>
        <taxon>Pseudomonadota</taxon>
        <taxon>Gammaproteobacteria</taxon>
        <taxon>Thiotrichales</taxon>
        <taxon>Francisellaceae</taxon>
        <taxon>Francisella</taxon>
    </lineage>
</organism>
<dbReference type="Pfam" id="PF00462">
    <property type="entry name" value="Glutaredoxin"/>
    <property type="match status" value="1"/>
</dbReference>
<evidence type="ECO:0000256" key="4">
    <source>
        <dbReference type="ARBA" id="ARBA00019078"/>
    </source>
</evidence>
<feature type="transmembrane region" description="Helical" evidence="8">
    <location>
        <begin position="120"/>
        <end position="140"/>
    </location>
</feature>